<gene>
    <name evidence="1" type="ORF">QQF64_017309</name>
</gene>
<accession>A0ABR3LKM9</accession>
<keyword evidence="2" id="KW-1185">Reference proteome</keyword>
<name>A0ABR3LKM9_9TELE</name>
<protein>
    <submittedName>
        <fullName evidence="1">Uncharacterized protein</fullName>
    </submittedName>
</protein>
<dbReference type="Proteomes" id="UP001558613">
    <property type="component" value="Unassembled WGS sequence"/>
</dbReference>
<evidence type="ECO:0000313" key="1">
    <source>
        <dbReference type="EMBL" id="KAL1252616.1"/>
    </source>
</evidence>
<comment type="caution">
    <text evidence="1">The sequence shown here is derived from an EMBL/GenBank/DDBJ whole genome shotgun (WGS) entry which is preliminary data.</text>
</comment>
<evidence type="ECO:0000313" key="2">
    <source>
        <dbReference type="Proteomes" id="UP001558613"/>
    </source>
</evidence>
<proteinExistence type="predicted"/>
<dbReference type="EMBL" id="JAYMGO010000021">
    <property type="protein sequence ID" value="KAL1252616.1"/>
    <property type="molecule type" value="Genomic_DNA"/>
</dbReference>
<reference evidence="1 2" key="1">
    <citation type="submission" date="2023-09" db="EMBL/GenBank/DDBJ databases">
        <authorList>
            <person name="Wang M."/>
        </authorList>
    </citation>
    <scope>NUCLEOTIDE SEQUENCE [LARGE SCALE GENOMIC DNA]</scope>
    <source>
        <strain evidence="1">GT-2023</strain>
        <tissue evidence="1">Liver</tissue>
    </source>
</reference>
<organism evidence="1 2">
    <name type="scientific">Cirrhinus molitorella</name>
    <name type="common">mud carp</name>
    <dbReference type="NCBI Taxonomy" id="172907"/>
    <lineage>
        <taxon>Eukaryota</taxon>
        <taxon>Metazoa</taxon>
        <taxon>Chordata</taxon>
        <taxon>Craniata</taxon>
        <taxon>Vertebrata</taxon>
        <taxon>Euteleostomi</taxon>
        <taxon>Actinopterygii</taxon>
        <taxon>Neopterygii</taxon>
        <taxon>Teleostei</taxon>
        <taxon>Ostariophysi</taxon>
        <taxon>Cypriniformes</taxon>
        <taxon>Cyprinidae</taxon>
        <taxon>Labeoninae</taxon>
        <taxon>Labeonini</taxon>
        <taxon>Cirrhinus</taxon>
    </lineage>
</organism>
<sequence length="95" mass="10864">MGENRVLRDLLCREVRKWVQQRAYVGTDGAIKRGHCQVSHHPAADSFSLASADDWLFLAAGPMWATRVRHLWENQIVSINWIIIDPEAVTVIELQ</sequence>